<proteinExistence type="predicted"/>
<organism evidence="7 8">
    <name type="scientific">Mycena maculata</name>
    <dbReference type="NCBI Taxonomy" id="230809"/>
    <lineage>
        <taxon>Eukaryota</taxon>
        <taxon>Fungi</taxon>
        <taxon>Dikarya</taxon>
        <taxon>Basidiomycota</taxon>
        <taxon>Agaricomycotina</taxon>
        <taxon>Agaricomycetes</taxon>
        <taxon>Agaricomycetidae</taxon>
        <taxon>Agaricales</taxon>
        <taxon>Marasmiineae</taxon>
        <taxon>Mycenaceae</taxon>
        <taxon>Mycena</taxon>
    </lineage>
</organism>
<protein>
    <submittedName>
        <fullName evidence="7">Uncharacterized protein</fullName>
    </submittedName>
</protein>
<dbReference type="GO" id="GO:0008270">
    <property type="term" value="F:zinc ion binding"/>
    <property type="evidence" value="ECO:0007669"/>
    <property type="project" value="UniProtKB-KW"/>
</dbReference>
<evidence type="ECO:0000256" key="3">
    <source>
        <dbReference type="ARBA" id="ARBA00022771"/>
    </source>
</evidence>
<evidence type="ECO:0000256" key="6">
    <source>
        <dbReference type="SAM" id="MobiDB-lite"/>
    </source>
</evidence>
<keyword evidence="4" id="KW-0862">Zinc</keyword>
<evidence type="ECO:0000256" key="5">
    <source>
        <dbReference type="ARBA" id="ARBA00023242"/>
    </source>
</evidence>
<evidence type="ECO:0000256" key="1">
    <source>
        <dbReference type="ARBA" id="ARBA00004123"/>
    </source>
</evidence>
<dbReference type="SUPFAM" id="SSF53098">
    <property type="entry name" value="Ribonuclease H-like"/>
    <property type="match status" value="1"/>
</dbReference>
<feature type="compositionally biased region" description="Acidic residues" evidence="6">
    <location>
        <begin position="96"/>
        <end position="107"/>
    </location>
</feature>
<comment type="subcellular location">
    <subcellularLocation>
        <location evidence="1">Nucleus</location>
    </subcellularLocation>
</comment>
<name>A0AAD7MUA0_9AGAR</name>
<keyword evidence="2" id="KW-0479">Metal-binding</keyword>
<dbReference type="EMBL" id="JARJLG010000177">
    <property type="protein sequence ID" value="KAJ7732247.1"/>
    <property type="molecule type" value="Genomic_DNA"/>
</dbReference>
<evidence type="ECO:0000256" key="4">
    <source>
        <dbReference type="ARBA" id="ARBA00022833"/>
    </source>
</evidence>
<reference evidence="7" key="1">
    <citation type="submission" date="2023-03" db="EMBL/GenBank/DDBJ databases">
        <title>Massive genome expansion in bonnet fungi (Mycena s.s.) driven by repeated elements and novel gene families across ecological guilds.</title>
        <authorList>
            <consortium name="Lawrence Berkeley National Laboratory"/>
            <person name="Harder C.B."/>
            <person name="Miyauchi S."/>
            <person name="Viragh M."/>
            <person name="Kuo A."/>
            <person name="Thoen E."/>
            <person name="Andreopoulos B."/>
            <person name="Lu D."/>
            <person name="Skrede I."/>
            <person name="Drula E."/>
            <person name="Henrissat B."/>
            <person name="Morin E."/>
            <person name="Kohler A."/>
            <person name="Barry K."/>
            <person name="LaButti K."/>
            <person name="Morin E."/>
            <person name="Salamov A."/>
            <person name="Lipzen A."/>
            <person name="Mereny Z."/>
            <person name="Hegedus B."/>
            <person name="Baldrian P."/>
            <person name="Stursova M."/>
            <person name="Weitz H."/>
            <person name="Taylor A."/>
            <person name="Grigoriev I.V."/>
            <person name="Nagy L.G."/>
            <person name="Martin F."/>
            <person name="Kauserud H."/>
        </authorList>
    </citation>
    <scope>NUCLEOTIDE SEQUENCE</scope>
    <source>
        <strain evidence="7">CBHHK188m</strain>
    </source>
</reference>
<dbReference type="InterPro" id="IPR012337">
    <property type="entry name" value="RNaseH-like_sf"/>
</dbReference>
<keyword evidence="5" id="KW-0539">Nucleus</keyword>
<dbReference type="PANTHER" id="PTHR46481">
    <property type="entry name" value="ZINC FINGER BED DOMAIN-CONTAINING PROTEIN 4"/>
    <property type="match status" value="1"/>
</dbReference>
<dbReference type="AlphaFoldDB" id="A0AAD7MUA0"/>
<evidence type="ECO:0000313" key="8">
    <source>
        <dbReference type="Proteomes" id="UP001215280"/>
    </source>
</evidence>
<dbReference type="GO" id="GO:0005634">
    <property type="term" value="C:nucleus"/>
    <property type="evidence" value="ECO:0007669"/>
    <property type="project" value="UniProtKB-SubCell"/>
</dbReference>
<evidence type="ECO:0000313" key="7">
    <source>
        <dbReference type="EMBL" id="KAJ7732247.1"/>
    </source>
</evidence>
<feature type="region of interest" description="Disordered" evidence="6">
    <location>
        <begin position="80"/>
        <end position="120"/>
    </location>
</feature>
<dbReference type="InterPro" id="IPR052035">
    <property type="entry name" value="ZnF_BED_domain_contain"/>
</dbReference>
<feature type="non-terminal residue" evidence="7">
    <location>
        <position position="1"/>
    </location>
</feature>
<comment type="caution">
    <text evidence="7">The sequence shown here is derived from an EMBL/GenBank/DDBJ whole genome shotgun (WGS) entry which is preliminary data.</text>
</comment>
<dbReference type="Proteomes" id="UP001215280">
    <property type="component" value="Unassembled WGS sequence"/>
</dbReference>
<accession>A0AAD7MUA0</accession>
<feature type="compositionally biased region" description="Basic and acidic residues" evidence="6">
    <location>
        <begin position="81"/>
        <end position="93"/>
    </location>
</feature>
<sequence length="206" mass="23810">NKIVAFVMDNATNNDTMMEAIERKCWDAGIAFSARKSRMRCMPHTVHLAALKLLEAVGALTKDEAQKAESRSRRAAYQEIVTHRDTNEAERNAEAQVDESDSEDDAEFDIHNESEPLQRPTKQVREGVSLAVHKLRRIVKHVRSSPQRRRTWELTVRVALDRLEMDLSEAQLMLILDVRTRWTSTHQMLREFLGHHRSSMTLILRV</sequence>
<keyword evidence="8" id="KW-1185">Reference proteome</keyword>
<dbReference type="PANTHER" id="PTHR46481:SF10">
    <property type="entry name" value="ZINC FINGER BED DOMAIN-CONTAINING PROTEIN 39"/>
    <property type="match status" value="1"/>
</dbReference>
<gene>
    <name evidence="7" type="ORF">DFH07DRAFT_755368</name>
</gene>
<keyword evidence="3" id="KW-0863">Zinc-finger</keyword>
<evidence type="ECO:0000256" key="2">
    <source>
        <dbReference type="ARBA" id="ARBA00022723"/>
    </source>
</evidence>